<keyword evidence="4" id="KW-1185">Reference proteome</keyword>
<proteinExistence type="predicted"/>
<evidence type="ECO:0000256" key="2">
    <source>
        <dbReference type="SAM" id="SignalP"/>
    </source>
</evidence>
<feature type="signal peptide" evidence="2">
    <location>
        <begin position="1"/>
        <end position="25"/>
    </location>
</feature>
<evidence type="ECO:0008006" key="5">
    <source>
        <dbReference type="Google" id="ProtNLM"/>
    </source>
</evidence>
<name>A0ABS6ZF94_9ACTN</name>
<feature type="region of interest" description="Disordered" evidence="1">
    <location>
        <begin position="34"/>
        <end position="71"/>
    </location>
</feature>
<dbReference type="Pfam" id="PF18966">
    <property type="entry name" value="Lipoprotein_23"/>
    <property type="match status" value="1"/>
</dbReference>
<feature type="compositionally biased region" description="Low complexity" evidence="1">
    <location>
        <begin position="42"/>
        <end position="71"/>
    </location>
</feature>
<dbReference type="RefSeq" id="WP_219671345.1">
    <property type="nucleotide sequence ID" value="NZ_WTFF01000367.1"/>
</dbReference>
<gene>
    <name evidence="3" type="ORF">GPJ59_31500</name>
</gene>
<dbReference type="PROSITE" id="PS51257">
    <property type="entry name" value="PROKAR_LIPOPROTEIN"/>
    <property type="match status" value="1"/>
</dbReference>
<evidence type="ECO:0000313" key="3">
    <source>
        <dbReference type="EMBL" id="MBW5486271.1"/>
    </source>
</evidence>
<dbReference type="InterPro" id="IPR044058">
    <property type="entry name" value="Lipoprotein_23"/>
</dbReference>
<organism evidence="3 4">
    <name type="scientific">Streptomyces bambusae</name>
    <dbReference type="NCBI Taxonomy" id="1550616"/>
    <lineage>
        <taxon>Bacteria</taxon>
        <taxon>Bacillati</taxon>
        <taxon>Actinomycetota</taxon>
        <taxon>Actinomycetes</taxon>
        <taxon>Kitasatosporales</taxon>
        <taxon>Streptomycetaceae</taxon>
        <taxon>Streptomyces</taxon>
    </lineage>
</organism>
<reference evidence="3 4" key="1">
    <citation type="submission" date="2019-12" db="EMBL/GenBank/DDBJ databases">
        <title>Genome sequence of Streptomyces bambusae.</title>
        <authorList>
            <person name="Bansal K."/>
            <person name="Choksket S."/>
            <person name="Korpole S."/>
            <person name="Patil P.B."/>
        </authorList>
    </citation>
    <scope>NUCLEOTIDE SEQUENCE [LARGE SCALE GENOMIC DNA]</scope>
    <source>
        <strain evidence="3 4">SK60</strain>
    </source>
</reference>
<evidence type="ECO:0000256" key="1">
    <source>
        <dbReference type="SAM" id="MobiDB-lite"/>
    </source>
</evidence>
<keyword evidence="2" id="KW-0732">Signal</keyword>
<feature type="chain" id="PRO_5046347696" description="Lipoprotein" evidence="2">
    <location>
        <begin position="26"/>
        <end position="224"/>
    </location>
</feature>
<accession>A0ABS6ZF94</accession>
<comment type="caution">
    <text evidence="3">The sequence shown here is derived from an EMBL/GenBank/DDBJ whole genome shotgun (WGS) entry which is preliminary data.</text>
</comment>
<protein>
    <recommendedName>
        <fullName evidence="5">Lipoprotein</fullName>
    </recommendedName>
</protein>
<evidence type="ECO:0000313" key="4">
    <source>
        <dbReference type="Proteomes" id="UP000812013"/>
    </source>
</evidence>
<dbReference type="Proteomes" id="UP000812013">
    <property type="component" value="Unassembled WGS sequence"/>
</dbReference>
<dbReference type="EMBL" id="WTFF01000367">
    <property type="protein sequence ID" value="MBW5486271.1"/>
    <property type="molecule type" value="Genomic_DNA"/>
</dbReference>
<sequence length="224" mass="22099">MRTSASTRVTTAVGVRVLAASVVLAGLLTACSSGGGAGGDGRTPSSPTGSPSGSPAGSPSGGADVPAAAGAVGEPGSACPLPVTLSTAASWKPKAVPPGFTQGGLTLSCEIDAKPAGHIGFLRVWTADRAPGSARQVLENFLATVKTPSGSAPVFTETTAGPLAAVEAAFKAEVLDEAKEERAFAVVTPSGAAVVVHLGGLDTAEHRAMLPAYQLARESMKPRS</sequence>